<feature type="transmembrane region" description="Helical" evidence="8">
    <location>
        <begin position="577"/>
        <end position="595"/>
    </location>
</feature>
<feature type="transmembrane region" description="Helical" evidence="8">
    <location>
        <begin position="14"/>
        <end position="35"/>
    </location>
</feature>
<keyword evidence="4 8" id="KW-0812">Transmembrane</keyword>
<evidence type="ECO:0000256" key="3">
    <source>
        <dbReference type="ARBA" id="ARBA00022448"/>
    </source>
</evidence>
<gene>
    <name evidence="13" type="ORF">FOB60_002839</name>
</gene>
<feature type="domain" description="10TM putative phosphate transporter extracellular tail" evidence="10">
    <location>
        <begin position="876"/>
        <end position="966"/>
    </location>
</feature>
<evidence type="ECO:0000256" key="7">
    <source>
        <dbReference type="SAM" id="MobiDB-lite"/>
    </source>
</evidence>
<feature type="transmembrane region" description="Helical" evidence="8">
    <location>
        <begin position="523"/>
        <end position="556"/>
    </location>
</feature>
<dbReference type="PANTHER" id="PTHR13018:SF139">
    <property type="entry name" value="PHOSPHATE METABOLISM PROTEIN 7"/>
    <property type="match status" value="1"/>
</dbReference>
<dbReference type="InterPro" id="IPR022257">
    <property type="entry name" value="PHM7_ext"/>
</dbReference>
<keyword evidence="3" id="KW-0813">Transport</keyword>
<evidence type="ECO:0000256" key="6">
    <source>
        <dbReference type="ARBA" id="ARBA00023136"/>
    </source>
</evidence>
<dbReference type="EMBL" id="JABWAB010000004">
    <property type="protein sequence ID" value="KAF6052583.1"/>
    <property type="molecule type" value="Genomic_DNA"/>
</dbReference>
<reference evidence="13" key="1">
    <citation type="submission" date="2020-03" db="EMBL/GenBank/DDBJ databases">
        <title>FDA dAtabase for Regulatory Grade micrObial Sequences (FDA-ARGOS): Supporting development and validation of Infectious Disease Dx tests.</title>
        <authorList>
            <person name="Campos J."/>
            <person name="Goldberg B."/>
            <person name="Tallon L."/>
            <person name="Sadzewicz L."/>
            <person name="Vavikolanu K."/>
            <person name="Mehta A."/>
            <person name="Aluvathingal J."/>
            <person name="Nadendla S."/>
            <person name="Nandy P."/>
            <person name="Geyer C."/>
            <person name="Yan Y."/>
            <person name="Sichtig H."/>
        </authorList>
    </citation>
    <scope>NUCLEOTIDE SEQUENCE [LARGE SCALE GENOMIC DNA]</scope>
    <source>
        <strain evidence="13">FDAARGOS_652</strain>
    </source>
</reference>
<dbReference type="Pfam" id="PF13967">
    <property type="entry name" value="RSN1_TM"/>
    <property type="match status" value="1"/>
</dbReference>
<sequence>MASKASSNSSVSQFLSTLIPTLVISVVFVLLFVLIRKTHKRVYEPRATVKSLPQDIRPNEPSSGLFSWLTSLLKRPETFIIQYAGPDGYFFLRFLFEFCCICILGAIITWPILFPVNATNGNNNQPGSTVKGFDILSLSNVRNRWRTFAHVFLSWILFGAVIFLIYRELVYYTTFRHVLQTTPLYDSLLSSRTLMLTELSTTKLTDDTLRSYFPSATNIWYGRDYKELDKEVEERTKLAGKYEGALNKVLTKAVKLKNKCLKKSKPVPEPEDDLDKYLKDGKKRPTHKLKFLIGKKVDTLNYGAERLGELNKSVGKRQAEYATNTQLPAVFIEFPSQLELQKAYQAIPYNKEFKGVKRVTGVAPDDVIWPNLQLTPTKRRIQAILANTFLTLLIIFWCIPVAVVGAISNINFLTEKVPFLKFINNMPDVLMGVITGLLPSVALAILMSLIPPVIKYMGKKSGRLTVQQVNEYCQSWYFAFQVVNVFLAVALGSSAASVAQEIVKNPSGALKQLSERFPPSVNFYFSYLCLQGLTISSGVLLQIVALILSHILGRILDSTPRAKWTRWNTLGQPDFSVLYPGFQLLTVIALAYSVIAPLILGFTAIAFALFYFAYIYTMVYVMRPSTVDARGRNYVVSMFQLFTGIFLAQLWITAIFVFTKNWACVALEAVIIIVTIIARFWMKRKFMTVVDAVPISAIKYAAGDTTYSYPMYDQGYKEIQTEGQNYWEGGNQLGVVGGEVHDQVLPYRNPASAPVAGAGTGVGVGASAGANAGGFANGVDADSSITDTKAPFDHRGSESSAVDTRVGHTDNEKQPYGLDTRSGVHDPATNTTTNGGGPFREDTYNDHEKSLGNGVGNAAKGVAGAPGKGVSWLKIFFAPKTQTFEMIRNIMPSSYFNYVEYNPEFIRHAYDDPAVIDEEPHIWIARDPMGLSEIEKNKALKEGVDVTDENATFDDKGNIIFTGPPPTYEEAIRV</sequence>
<feature type="transmembrane region" description="Helical" evidence="8">
    <location>
        <begin position="90"/>
        <end position="113"/>
    </location>
</feature>
<name>A0A8X7NLD2_CANPA</name>
<evidence type="ECO:0000256" key="5">
    <source>
        <dbReference type="ARBA" id="ARBA00022989"/>
    </source>
</evidence>
<feature type="domain" description="CSC1/OSCA1-like 7TM region" evidence="9">
    <location>
        <begin position="383"/>
        <end position="656"/>
    </location>
</feature>
<dbReference type="InterPro" id="IPR032880">
    <property type="entry name" value="CSC1/OSCA1-like_N"/>
</dbReference>
<dbReference type="OrthoDB" id="1076608at2759"/>
<evidence type="ECO:0000259" key="11">
    <source>
        <dbReference type="Pfam" id="PF13967"/>
    </source>
</evidence>
<evidence type="ECO:0000256" key="8">
    <source>
        <dbReference type="SAM" id="Phobius"/>
    </source>
</evidence>
<dbReference type="Pfam" id="PF02714">
    <property type="entry name" value="RSN1_7TM"/>
    <property type="match status" value="1"/>
</dbReference>
<dbReference type="GO" id="GO:0005227">
    <property type="term" value="F:calcium-activated cation channel activity"/>
    <property type="evidence" value="ECO:0007669"/>
    <property type="project" value="InterPro"/>
</dbReference>
<protein>
    <recommendedName>
        <fullName evidence="15">DUF221-domain-containing protein</fullName>
    </recommendedName>
</protein>
<dbReference type="InterPro" id="IPR003864">
    <property type="entry name" value="CSC1/OSCA1-like_7TM"/>
</dbReference>
<evidence type="ECO:0000259" key="12">
    <source>
        <dbReference type="Pfam" id="PF14703"/>
    </source>
</evidence>
<accession>A0A8X7NLD2</accession>
<dbReference type="Proteomes" id="UP000590412">
    <property type="component" value="Unassembled WGS sequence"/>
</dbReference>
<feature type="transmembrane region" description="Helical" evidence="8">
    <location>
        <begin position="665"/>
        <end position="682"/>
    </location>
</feature>
<organism evidence="13 14">
    <name type="scientific">Candida parapsilosis</name>
    <name type="common">Yeast</name>
    <dbReference type="NCBI Taxonomy" id="5480"/>
    <lineage>
        <taxon>Eukaryota</taxon>
        <taxon>Fungi</taxon>
        <taxon>Dikarya</taxon>
        <taxon>Ascomycota</taxon>
        <taxon>Saccharomycotina</taxon>
        <taxon>Pichiomycetes</taxon>
        <taxon>Debaryomycetaceae</taxon>
        <taxon>Candida/Lodderomyces clade</taxon>
        <taxon>Candida</taxon>
    </lineage>
</organism>
<evidence type="ECO:0000313" key="14">
    <source>
        <dbReference type="Proteomes" id="UP000590412"/>
    </source>
</evidence>
<evidence type="ECO:0008006" key="15">
    <source>
        <dbReference type="Google" id="ProtNLM"/>
    </source>
</evidence>
<comment type="similarity">
    <text evidence="2">Belongs to the CSC1 (TC 1.A.17) family.</text>
</comment>
<feature type="transmembrane region" description="Helical" evidence="8">
    <location>
        <begin position="475"/>
        <end position="503"/>
    </location>
</feature>
<dbReference type="InterPro" id="IPR045122">
    <property type="entry name" value="Csc1-like"/>
</dbReference>
<feature type="transmembrane region" description="Helical" evidence="8">
    <location>
        <begin position="601"/>
        <end position="622"/>
    </location>
</feature>
<evidence type="ECO:0000256" key="1">
    <source>
        <dbReference type="ARBA" id="ARBA00004141"/>
    </source>
</evidence>
<evidence type="ECO:0000259" key="10">
    <source>
        <dbReference type="Pfam" id="PF12621"/>
    </source>
</evidence>
<keyword evidence="6 8" id="KW-0472">Membrane</keyword>
<feature type="transmembrane region" description="Helical" evidence="8">
    <location>
        <begin position="384"/>
        <end position="410"/>
    </location>
</feature>
<evidence type="ECO:0000256" key="4">
    <source>
        <dbReference type="ARBA" id="ARBA00022692"/>
    </source>
</evidence>
<proteinExistence type="inferred from homology"/>
<feature type="transmembrane region" description="Helical" evidence="8">
    <location>
        <begin position="634"/>
        <end position="659"/>
    </location>
</feature>
<feature type="domain" description="CSC1/OSCA1-like cytosolic" evidence="12">
    <location>
        <begin position="191"/>
        <end position="371"/>
    </location>
</feature>
<keyword evidence="5 8" id="KW-1133">Transmembrane helix</keyword>
<evidence type="ECO:0000256" key="2">
    <source>
        <dbReference type="ARBA" id="ARBA00007779"/>
    </source>
</evidence>
<dbReference type="Pfam" id="PF12621">
    <property type="entry name" value="PHM7_ext"/>
    <property type="match status" value="1"/>
</dbReference>
<feature type="transmembrane region" description="Helical" evidence="8">
    <location>
        <begin position="147"/>
        <end position="166"/>
    </location>
</feature>
<dbReference type="InterPro" id="IPR027815">
    <property type="entry name" value="CSC1/OSCA1-like_cyt"/>
</dbReference>
<dbReference type="AlphaFoldDB" id="A0A8X7NLD2"/>
<feature type="domain" description="CSC1/OSCA1-like N-terminal transmembrane" evidence="11">
    <location>
        <begin position="13"/>
        <end position="168"/>
    </location>
</feature>
<comment type="caution">
    <text evidence="13">The sequence shown here is derived from an EMBL/GenBank/DDBJ whole genome shotgun (WGS) entry which is preliminary data.</text>
</comment>
<dbReference type="PANTHER" id="PTHR13018">
    <property type="entry name" value="PROBABLE MEMBRANE PROTEIN DUF221-RELATED"/>
    <property type="match status" value="1"/>
</dbReference>
<dbReference type="GO" id="GO:0006817">
    <property type="term" value="P:phosphate ion transport"/>
    <property type="evidence" value="ECO:0007669"/>
    <property type="project" value="EnsemblFungi"/>
</dbReference>
<feature type="region of interest" description="Disordered" evidence="7">
    <location>
        <begin position="786"/>
        <end position="842"/>
    </location>
</feature>
<dbReference type="GO" id="GO:0005886">
    <property type="term" value="C:plasma membrane"/>
    <property type="evidence" value="ECO:0007669"/>
    <property type="project" value="TreeGrafter"/>
</dbReference>
<evidence type="ECO:0000259" key="9">
    <source>
        <dbReference type="Pfam" id="PF02714"/>
    </source>
</evidence>
<dbReference type="Pfam" id="PF14703">
    <property type="entry name" value="PHM7_cyt"/>
    <property type="match status" value="1"/>
</dbReference>
<evidence type="ECO:0000313" key="13">
    <source>
        <dbReference type="EMBL" id="KAF6052583.1"/>
    </source>
</evidence>
<comment type="subcellular location">
    <subcellularLocation>
        <location evidence="1">Membrane</location>
        <topology evidence="1">Multi-pass membrane protein</topology>
    </subcellularLocation>
</comment>
<feature type="transmembrane region" description="Helical" evidence="8">
    <location>
        <begin position="430"/>
        <end position="454"/>
    </location>
</feature>